<name>A0A0K0EMC5_STRER</name>
<dbReference type="AlphaFoldDB" id="A0A0K0EMC5"/>
<sequence length="200" mass="22972">MQNVSGKQLSLDNDITQKLITQRSKSAPQRKKWFQKEEQPVPSFLVDQMVTTRLVNAINIWHNIHSNLIQLDNKNTRINTKTSIQSDISEYVQSDTCISYNNNFDNSLSIESLSYDSISDMSFSDSSENKDDITISNINKNISSFNDNTNIFDDNECVNSLSVQVINTEEGEWERQNILNSSITKEQTKTTIPELSDHWR</sequence>
<proteinExistence type="predicted"/>
<evidence type="ECO:0000313" key="2">
    <source>
        <dbReference type="WBParaSite" id="SSTP_0001061300.1"/>
    </source>
</evidence>
<evidence type="ECO:0000313" key="3">
    <source>
        <dbReference type="WBParaSite" id="TCONS_00014837.p1"/>
    </source>
</evidence>
<keyword evidence="1" id="KW-1185">Reference proteome</keyword>
<dbReference type="WBParaSite" id="SSTP_0001061300.1">
    <property type="protein sequence ID" value="SSTP_0001061300.1"/>
    <property type="gene ID" value="SSTP_0001061300"/>
</dbReference>
<dbReference type="STRING" id="6248.A0A0K0EMC5"/>
<evidence type="ECO:0000313" key="1">
    <source>
        <dbReference type="Proteomes" id="UP000035681"/>
    </source>
</evidence>
<organism evidence="2">
    <name type="scientific">Strongyloides stercoralis</name>
    <name type="common">Threadworm</name>
    <dbReference type="NCBI Taxonomy" id="6248"/>
    <lineage>
        <taxon>Eukaryota</taxon>
        <taxon>Metazoa</taxon>
        <taxon>Ecdysozoa</taxon>
        <taxon>Nematoda</taxon>
        <taxon>Chromadorea</taxon>
        <taxon>Rhabditida</taxon>
        <taxon>Tylenchina</taxon>
        <taxon>Panagrolaimomorpha</taxon>
        <taxon>Strongyloidoidea</taxon>
        <taxon>Strongyloididae</taxon>
        <taxon>Strongyloides</taxon>
    </lineage>
</organism>
<accession>A0A0K0EMC5</accession>
<dbReference type="Proteomes" id="UP000035681">
    <property type="component" value="Unplaced"/>
</dbReference>
<reference evidence="2" key="1">
    <citation type="submission" date="2015-08" db="UniProtKB">
        <authorList>
            <consortium name="WormBaseParasite"/>
        </authorList>
    </citation>
    <scope>IDENTIFICATION</scope>
</reference>
<protein>
    <submittedName>
        <fullName evidence="2 3">Uncharacterized protein</fullName>
    </submittedName>
</protein>
<dbReference type="WBParaSite" id="TCONS_00014837.p1">
    <property type="protein sequence ID" value="TCONS_00014837.p1"/>
    <property type="gene ID" value="XLOC_010051"/>
</dbReference>